<keyword evidence="17 27" id="KW-1133">Transmembrane helix</keyword>
<dbReference type="Gene3D" id="1.10.510.10">
    <property type="entry name" value="Transferase(Phosphotransferase) domain 1"/>
    <property type="match status" value="1"/>
</dbReference>
<evidence type="ECO:0000256" key="24">
    <source>
        <dbReference type="ARBA" id="ARBA00056628"/>
    </source>
</evidence>
<keyword evidence="6" id="KW-1003">Cell membrane</keyword>
<keyword evidence="13" id="KW-0677">Repeat</keyword>
<dbReference type="Pfam" id="PF08263">
    <property type="entry name" value="LRRNT_2"/>
    <property type="match status" value="1"/>
</dbReference>
<dbReference type="FunFam" id="3.30.200.20:FF:000432">
    <property type="entry name" value="LRR receptor-like serine/threonine-protein kinase EFR"/>
    <property type="match status" value="1"/>
</dbReference>
<dbReference type="GO" id="GO:0005886">
    <property type="term" value="C:plasma membrane"/>
    <property type="evidence" value="ECO:0007669"/>
    <property type="project" value="UniProtKB-SubCell"/>
</dbReference>
<reference evidence="30" key="1">
    <citation type="submission" date="2024-10" db="EMBL/GenBank/DDBJ databases">
        <authorList>
            <person name="Ryan C."/>
        </authorList>
    </citation>
    <scope>NUCLEOTIDE SEQUENCE [LARGE SCALE GENOMIC DNA]</scope>
</reference>
<dbReference type="SMART" id="SM00220">
    <property type="entry name" value="S_TKc"/>
    <property type="match status" value="1"/>
</dbReference>
<dbReference type="InterPro" id="IPR001611">
    <property type="entry name" value="Leu-rich_rpt"/>
</dbReference>
<evidence type="ECO:0000256" key="5">
    <source>
        <dbReference type="ARBA" id="ARBA00012513"/>
    </source>
</evidence>
<dbReference type="PANTHER" id="PTHR27000:SF777">
    <property type="entry name" value="PROTEIN KINASE DOMAIN-CONTAINING PROTEIN"/>
    <property type="match status" value="1"/>
</dbReference>
<dbReference type="Gene3D" id="3.30.200.20">
    <property type="entry name" value="Phosphorylase Kinase, domain 1"/>
    <property type="match status" value="1"/>
</dbReference>
<dbReference type="InterPro" id="IPR003591">
    <property type="entry name" value="Leu-rich_rpt_typical-subtyp"/>
</dbReference>
<evidence type="ECO:0000256" key="15">
    <source>
        <dbReference type="ARBA" id="ARBA00022777"/>
    </source>
</evidence>
<evidence type="ECO:0000256" key="8">
    <source>
        <dbReference type="ARBA" id="ARBA00022553"/>
    </source>
</evidence>
<evidence type="ECO:0000256" key="1">
    <source>
        <dbReference type="ARBA" id="ARBA00004162"/>
    </source>
</evidence>
<comment type="catalytic activity">
    <reaction evidence="22">
        <text>L-seryl-[protein] + ATP = O-phospho-L-seryl-[protein] + ADP + H(+)</text>
        <dbReference type="Rhea" id="RHEA:17989"/>
        <dbReference type="Rhea" id="RHEA-COMP:9863"/>
        <dbReference type="Rhea" id="RHEA-COMP:11604"/>
        <dbReference type="ChEBI" id="CHEBI:15378"/>
        <dbReference type="ChEBI" id="CHEBI:29999"/>
        <dbReference type="ChEBI" id="CHEBI:30616"/>
        <dbReference type="ChEBI" id="CHEBI:83421"/>
        <dbReference type="ChEBI" id="CHEBI:456216"/>
        <dbReference type="EC" id="2.7.11.1"/>
    </reaction>
</comment>
<dbReference type="Pfam" id="PF00560">
    <property type="entry name" value="LRR_1"/>
    <property type="match status" value="8"/>
</dbReference>
<protein>
    <recommendedName>
        <fullName evidence="25">Receptor kinase-like protein Xa21</fullName>
        <ecNumber evidence="5">2.7.11.1</ecNumber>
    </recommendedName>
</protein>
<name>A0ABC9GBW1_9POAL</name>
<evidence type="ECO:0000259" key="29">
    <source>
        <dbReference type="PROSITE" id="PS50011"/>
    </source>
</evidence>
<feature type="transmembrane region" description="Helical" evidence="27">
    <location>
        <begin position="658"/>
        <end position="683"/>
    </location>
</feature>
<dbReference type="SMART" id="SM00369">
    <property type="entry name" value="LRR_TYP"/>
    <property type="match status" value="5"/>
</dbReference>
<keyword evidence="11 27" id="KW-0812">Transmembrane</keyword>
<keyword evidence="16 26" id="KW-0067">ATP-binding</keyword>
<dbReference type="InterPro" id="IPR000719">
    <property type="entry name" value="Prot_kinase_dom"/>
</dbReference>
<keyword evidence="20" id="KW-0325">Glycoprotein</keyword>
<keyword evidence="7" id="KW-0723">Serine/threonine-protein kinase</keyword>
<comment type="subcellular location">
    <subcellularLocation>
        <location evidence="1">Cell membrane</location>
        <topology evidence="1">Single-pass membrane protein</topology>
    </subcellularLocation>
    <subcellularLocation>
        <location evidence="2">Endoplasmic reticulum membrane</location>
        <topology evidence="2">Single-pass membrane protein</topology>
    </subcellularLocation>
    <subcellularLocation>
        <location evidence="3">Membrane</location>
        <topology evidence="3">Single-pass type I membrane protein</topology>
    </subcellularLocation>
</comment>
<evidence type="ECO:0000256" key="11">
    <source>
        <dbReference type="ARBA" id="ARBA00022692"/>
    </source>
</evidence>
<evidence type="ECO:0000256" key="22">
    <source>
        <dbReference type="ARBA" id="ARBA00048679"/>
    </source>
</evidence>
<evidence type="ECO:0000256" key="12">
    <source>
        <dbReference type="ARBA" id="ARBA00022729"/>
    </source>
</evidence>
<evidence type="ECO:0000256" key="7">
    <source>
        <dbReference type="ARBA" id="ARBA00022527"/>
    </source>
</evidence>
<keyword evidence="31" id="KW-1185">Reference proteome</keyword>
<dbReference type="InterPro" id="IPR032675">
    <property type="entry name" value="LRR_dom_sf"/>
</dbReference>
<evidence type="ECO:0000313" key="30">
    <source>
        <dbReference type="EMBL" id="CAL5090216.1"/>
    </source>
</evidence>
<evidence type="ECO:0000256" key="19">
    <source>
        <dbReference type="ARBA" id="ARBA00023170"/>
    </source>
</evidence>
<keyword evidence="9" id="KW-0433">Leucine-rich repeat</keyword>
<feature type="signal peptide" evidence="28">
    <location>
        <begin position="1"/>
        <end position="27"/>
    </location>
</feature>
<proteinExistence type="inferred from homology"/>
<keyword evidence="18 27" id="KW-0472">Membrane</keyword>
<comment type="function">
    <text evidence="24">The processed protein kinase Xa21 chain released by protein cleavage after X.oryzae pv. oryzae protein Ax21 detection translocates into the nucleus where it can bind and regulate WRKY62, a transcription factor. Confers resistance to the bacterial pathogen X.oryzae pv. oryzae (Xoo).</text>
</comment>
<evidence type="ECO:0000313" key="31">
    <source>
        <dbReference type="Proteomes" id="UP001497457"/>
    </source>
</evidence>
<feature type="chain" id="PRO_5044815561" description="Receptor kinase-like protein Xa21" evidence="28">
    <location>
        <begin position="28"/>
        <end position="1026"/>
    </location>
</feature>
<comment type="catalytic activity">
    <reaction evidence="21">
        <text>L-threonyl-[protein] + ATP = O-phospho-L-threonyl-[protein] + ADP + H(+)</text>
        <dbReference type="Rhea" id="RHEA:46608"/>
        <dbReference type="Rhea" id="RHEA-COMP:11060"/>
        <dbReference type="Rhea" id="RHEA-COMP:11605"/>
        <dbReference type="ChEBI" id="CHEBI:15378"/>
        <dbReference type="ChEBI" id="CHEBI:30013"/>
        <dbReference type="ChEBI" id="CHEBI:30616"/>
        <dbReference type="ChEBI" id="CHEBI:61977"/>
        <dbReference type="ChEBI" id="CHEBI:456216"/>
        <dbReference type="EC" id="2.7.11.1"/>
    </reaction>
</comment>
<keyword evidence="14 26" id="KW-0547">Nucleotide-binding</keyword>
<keyword evidence="19" id="KW-0675">Receptor</keyword>
<evidence type="ECO:0000256" key="17">
    <source>
        <dbReference type="ARBA" id="ARBA00022989"/>
    </source>
</evidence>
<evidence type="ECO:0000256" key="9">
    <source>
        <dbReference type="ARBA" id="ARBA00022614"/>
    </source>
</evidence>
<dbReference type="SUPFAM" id="SSF56112">
    <property type="entry name" value="Protein kinase-like (PK-like)"/>
    <property type="match status" value="1"/>
</dbReference>
<dbReference type="InterPro" id="IPR017441">
    <property type="entry name" value="Protein_kinase_ATP_BS"/>
</dbReference>
<dbReference type="FunFam" id="1.10.510.10:FF:000358">
    <property type="entry name" value="Putative leucine-rich repeat receptor-like serine/threonine-protein kinase"/>
    <property type="match status" value="1"/>
</dbReference>
<dbReference type="SUPFAM" id="SSF52058">
    <property type="entry name" value="L domain-like"/>
    <property type="match status" value="2"/>
</dbReference>
<evidence type="ECO:0000256" key="13">
    <source>
        <dbReference type="ARBA" id="ARBA00022737"/>
    </source>
</evidence>
<dbReference type="PROSITE" id="PS50011">
    <property type="entry name" value="PROTEIN_KINASE_DOM"/>
    <property type="match status" value="1"/>
</dbReference>
<evidence type="ECO:0000256" key="18">
    <source>
        <dbReference type="ARBA" id="ARBA00023136"/>
    </source>
</evidence>
<organism evidence="30 31">
    <name type="scientific">Urochloa decumbens</name>
    <dbReference type="NCBI Taxonomy" id="240449"/>
    <lineage>
        <taxon>Eukaryota</taxon>
        <taxon>Viridiplantae</taxon>
        <taxon>Streptophyta</taxon>
        <taxon>Embryophyta</taxon>
        <taxon>Tracheophyta</taxon>
        <taxon>Spermatophyta</taxon>
        <taxon>Magnoliopsida</taxon>
        <taxon>Liliopsida</taxon>
        <taxon>Poales</taxon>
        <taxon>Poaceae</taxon>
        <taxon>PACMAD clade</taxon>
        <taxon>Panicoideae</taxon>
        <taxon>Panicodae</taxon>
        <taxon>Paniceae</taxon>
        <taxon>Melinidinae</taxon>
        <taxon>Urochloa</taxon>
    </lineage>
</organism>
<gene>
    <name evidence="30" type="ORF">URODEC1_LOCUS113771</name>
</gene>
<evidence type="ECO:0000256" key="10">
    <source>
        <dbReference type="ARBA" id="ARBA00022679"/>
    </source>
</evidence>
<evidence type="ECO:0000256" key="14">
    <source>
        <dbReference type="ARBA" id="ARBA00022741"/>
    </source>
</evidence>
<dbReference type="AlphaFoldDB" id="A0ABC9GBW1"/>
<dbReference type="InterPro" id="IPR008271">
    <property type="entry name" value="Ser/Thr_kinase_AS"/>
</dbReference>
<comment type="function">
    <text evidence="23">Receptor kinase that detects X.oryzae pv. oryzae protein Ax21 to promote innate immunity. Following X.oryzae pv. oryzae protein Ax21 detection, undergoes cleavage, releasing the processed protein kinase Xa21 chain.</text>
</comment>
<evidence type="ECO:0000256" key="4">
    <source>
        <dbReference type="ARBA" id="ARBA00008684"/>
    </source>
</evidence>
<dbReference type="FunFam" id="3.80.10.10:FF:000288">
    <property type="entry name" value="LRR receptor-like serine/threonine-protein kinase EFR"/>
    <property type="match status" value="1"/>
</dbReference>
<dbReference type="EMBL" id="OZ075118">
    <property type="protein sequence ID" value="CAL5090216.1"/>
    <property type="molecule type" value="Genomic_DNA"/>
</dbReference>
<evidence type="ECO:0000256" key="20">
    <source>
        <dbReference type="ARBA" id="ARBA00023180"/>
    </source>
</evidence>
<keyword evidence="8" id="KW-0597">Phosphoprotein</keyword>
<dbReference type="FunFam" id="3.80.10.10:FF:000095">
    <property type="entry name" value="LRR receptor-like serine/threonine-protein kinase GSO1"/>
    <property type="match status" value="1"/>
</dbReference>
<evidence type="ECO:0000256" key="6">
    <source>
        <dbReference type="ARBA" id="ARBA00022475"/>
    </source>
</evidence>
<keyword evidence="15" id="KW-0418">Kinase</keyword>
<evidence type="ECO:0000256" key="27">
    <source>
        <dbReference type="SAM" id="Phobius"/>
    </source>
</evidence>
<evidence type="ECO:0000256" key="21">
    <source>
        <dbReference type="ARBA" id="ARBA00047899"/>
    </source>
</evidence>
<comment type="similarity">
    <text evidence="4">Belongs to the protein kinase superfamily. Ser/Thr protein kinase family.</text>
</comment>
<evidence type="ECO:0000256" key="26">
    <source>
        <dbReference type="PROSITE-ProRule" id="PRU10141"/>
    </source>
</evidence>
<dbReference type="GO" id="GO:0005789">
    <property type="term" value="C:endoplasmic reticulum membrane"/>
    <property type="evidence" value="ECO:0007669"/>
    <property type="project" value="UniProtKB-SubCell"/>
</dbReference>
<accession>A0ABC9GBW1</accession>
<dbReference type="InterPro" id="IPR013210">
    <property type="entry name" value="LRR_N_plant-typ"/>
</dbReference>
<dbReference type="PROSITE" id="PS00107">
    <property type="entry name" value="PROTEIN_KINASE_ATP"/>
    <property type="match status" value="1"/>
</dbReference>
<dbReference type="GO" id="GO:0005524">
    <property type="term" value="F:ATP binding"/>
    <property type="evidence" value="ECO:0007669"/>
    <property type="project" value="UniProtKB-UniRule"/>
</dbReference>
<feature type="binding site" evidence="26">
    <location>
        <position position="752"/>
    </location>
    <ligand>
        <name>ATP</name>
        <dbReference type="ChEBI" id="CHEBI:30616"/>
    </ligand>
</feature>
<evidence type="ECO:0000256" key="3">
    <source>
        <dbReference type="ARBA" id="ARBA00004479"/>
    </source>
</evidence>
<dbReference type="Proteomes" id="UP001497457">
    <property type="component" value="Chromosome 8b"/>
</dbReference>
<dbReference type="Pfam" id="PF00069">
    <property type="entry name" value="Pkinase"/>
    <property type="match status" value="1"/>
</dbReference>
<keyword evidence="10" id="KW-0808">Transferase</keyword>
<dbReference type="PANTHER" id="PTHR27000">
    <property type="entry name" value="LEUCINE-RICH REPEAT RECEPTOR-LIKE PROTEIN KINASE FAMILY PROTEIN-RELATED"/>
    <property type="match status" value="1"/>
</dbReference>
<evidence type="ECO:0000256" key="16">
    <source>
        <dbReference type="ARBA" id="ARBA00022840"/>
    </source>
</evidence>
<feature type="domain" description="Protein kinase" evidence="29">
    <location>
        <begin position="721"/>
        <end position="1021"/>
    </location>
</feature>
<dbReference type="Gene3D" id="3.80.10.10">
    <property type="entry name" value="Ribonuclease Inhibitor"/>
    <property type="match status" value="3"/>
</dbReference>
<dbReference type="PROSITE" id="PS00108">
    <property type="entry name" value="PROTEIN_KINASE_ST"/>
    <property type="match status" value="1"/>
</dbReference>
<keyword evidence="12 28" id="KW-0732">Signal</keyword>
<dbReference type="InterPro" id="IPR011009">
    <property type="entry name" value="Kinase-like_dom_sf"/>
</dbReference>
<evidence type="ECO:0000256" key="25">
    <source>
        <dbReference type="ARBA" id="ARBA00072040"/>
    </source>
</evidence>
<dbReference type="PRINTS" id="PR00019">
    <property type="entry name" value="LEURICHRPT"/>
</dbReference>
<dbReference type="EC" id="2.7.11.1" evidence="5"/>
<sequence>MESRHGIRLPALLKFTVLLFFINTCSSSPYNDLLALLSFKSFITQDPSSALSSWNALNNNTSNGTQSFCGWTGVTCSGPLSSGRVTALRLRGLGLVGTISVHLGNLTHLQALDLSDNKLEGEIPPSLANCIMLQNLNLSINLLSGTFPSILGRLSKLAVLSIGVTKISGSIPSSFANLTALTFFSITNNYVHGEIPPWFGNFTQLTVLNFAINMMSGRVPLTLSKLTYLEVLGLTSNKLEGVMHPSLFNMSALVLLNFGSNQLTGSFPPDIGFTLPNLKLLAAFYNEFEGPVPSSLSNSSTLQQIILHGNRFSGLIPPNIGINGHLTIFEVGNNRLQAAKPRDWDFLTSLANCSNLWSFNIELNDLSGVLPNTISNLSLELQDLLLGENQIAGHVPAGIGKYYKLRSLEFSSNLFTGTIPSEIGKLCNLHNLWLDKNAFHGDIPLSLGNITQLNFFQLSTNYLEGRIPATIGNLSMLTFIDISNNLLSGQIPQEIVSISSLSKSFNLSNNALSGPIPPQISHLVNLGILDLSSNKLSGEIPSTLGSCIELQFLYLQGNLLQGKIPNDLSALKGLEVLHLSDNKLSGSIPEFLENFKLLRSLNLSFNQLSGPVPKEGIFSNESSVLLTSNGALCGGPIFFHFPACASPVVPGSSAQHRLFHILIFTIVGGFSFVTICVATCYYINKLRSNQDGSSRDNGSTFATEPYQRISYAELSMATNSFSGDNLLGRGNFSSVYKGIFSCGGHSTNRAVKVLELRQRRANQSFMSECNALKRIQHRKLVKVITVCDSLDHNGEEFKALVFEFISNGSLDRWLHPSTDRMERLSLVQRLSIALDVAEALEYLHHRIIPSIAHCDIKPSNILLDEEMTAHVGDFGLAKIMNTGATGQCLGESSSVGIKGTIGYLAPEYGMGRESSTQGDIFSYGVLLLEILTGRRPTDTSIHDATSLPKFVEMAYPDKLLEILDNAMPQNANAQDIIDLYIAPISKLGLACCRDSPRERMEMGEVVKELGAIKTGWEHKYRPIVDP</sequence>
<evidence type="ECO:0000256" key="2">
    <source>
        <dbReference type="ARBA" id="ARBA00004389"/>
    </source>
</evidence>
<dbReference type="GO" id="GO:0004674">
    <property type="term" value="F:protein serine/threonine kinase activity"/>
    <property type="evidence" value="ECO:0007669"/>
    <property type="project" value="UniProtKB-KW"/>
</dbReference>
<evidence type="ECO:0000256" key="23">
    <source>
        <dbReference type="ARBA" id="ARBA00054320"/>
    </source>
</evidence>
<evidence type="ECO:0000256" key="28">
    <source>
        <dbReference type="SAM" id="SignalP"/>
    </source>
</evidence>